<reference evidence="2" key="1">
    <citation type="submission" date="2022-11" db="UniProtKB">
        <authorList>
            <consortium name="WormBaseParasite"/>
        </authorList>
    </citation>
    <scope>IDENTIFICATION</scope>
</reference>
<sequence>MLLNIPLFKEVCNSSQVLHNFKRFGQPLAICLFIPETSNNLNIDTQYAPYQVSCLDGSFFFNNSIHSMTETCSSLF</sequence>
<name>A0A915JEF6_ROMCU</name>
<keyword evidence="1" id="KW-1185">Reference proteome</keyword>
<protein>
    <submittedName>
        <fullName evidence="2">Ovule protein</fullName>
    </submittedName>
</protein>
<evidence type="ECO:0000313" key="2">
    <source>
        <dbReference type="WBParaSite" id="nRc.2.0.1.t24905-RA"/>
    </source>
</evidence>
<dbReference type="AlphaFoldDB" id="A0A915JEF6"/>
<evidence type="ECO:0000313" key="1">
    <source>
        <dbReference type="Proteomes" id="UP000887565"/>
    </source>
</evidence>
<dbReference type="WBParaSite" id="nRc.2.0.1.t24905-RA">
    <property type="protein sequence ID" value="nRc.2.0.1.t24905-RA"/>
    <property type="gene ID" value="nRc.2.0.1.g24905"/>
</dbReference>
<accession>A0A915JEF6</accession>
<proteinExistence type="predicted"/>
<organism evidence="1 2">
    <name type="scientific">Romanomermis culicivorax</name>
    <name type="common">Nematode worm</name>
    <dbReference type="NCBI Taxonomy" id="13658"/>
    <lineage>
        <taxon>Eukaryota</taxon>
        <taxon>Metazoa</taxon>
        <taxon>Ecdysozoa</taxon>
        <taxon>Nematoda</taxon>
        <taxon>Enoplea</taxon>
        <taxon>Dorylaimia</taxon>
        <taxon>Mermithida</taxon>
        <taxon>Mermithoidea</taxon>
        <taxon>Mermithidae</taxon>
        <taxon>Romanomermis</taxon>
    </lineage>
</organism>
<dbReference type="Proteomes" id="UP000887565">
    <property type="component" value="Unplaced"/>
</dbReference>